<dbReference type="EMBL" id="CAJNYV010004252">
    <property type="protein sequence ID" value="CAF3661183.1"/>
    <property type="molecule type" value="Genomic_DNA"/>
</dbReference>
<accession>A0A821TRI7</accession>
<dbReference type="Proteomes" id="UP000663838">
    <property type="component" value="Unassembled WGS sequence"/>
</dbReference>
<dbReference type="AlphaFoldDB" id="A0A821TRI7"/>
<gene>
    <name evidence="1" type="ORF">KIK155_LOCUS24052</name>
    <name evidence="2" type="ORF">TOA249_LOCUS29074</name>
</gene>
<evidence type="ECO:0000313" key="3">
    <source>
        <dbReference type="Proteomes" id="UP000663838"/>
    </source>
</evidence>
<protein>
    <submittedName>
        <fullName evidence="2">Uncharacterized protein</fullName>
    </submittedName>
</protein>
<comment type="caution">
    <text evidence="2">The sequence shown here is derived from an EMBL/GenBank/DDBJ whole genome shotgun (WGS) entry which is preliminary data.</text>
</comment>
<dbReference type="EMBL" id="CAJOBS010004300">
    <property type="protein sequence ID" value="CAF4878567.1"/>
    <property type="molecule type" value="Genomic_DNA"/>
</dbReference>
<dbReference type="Proteomes" id="UP000663865">
    <property type="component" value="Unassembled WGS sequence"/>
</dbReference>
<sequence>MLLVYTYPCDLRNDRILINHRFVARTIHHDRQATVQYMVWLCRNSDNDGINLHSSDNVKHSLAILSRVYHLKWHWSMTPTGFSTPRDPYFPSLRLRSLHLQMIGIDDTQIVIYANLLRNLLANVVLLQCLSVPWRVVRELGHSYSSSTASYRLKSLFLHFEQSQSNHGQPQPSSEPVDDSILVLLFPHLRHLSLYGGFYRMDKPLVNMLQNLIDSFTSVNQYFNMLHASSTLGRAQPFPRSHFVSTEIRKKLCLTRDKSTFSLCIWEHNGVGQLTIWL</sequence>
<name>A0A821TRI7_9BILA</name>
<proteinExistence type="predicted"/>
<reference evidence="2" key="1">
    <citation type="submission" date="2021-02" db="EMBL/GenBank/DDBJ databases">
        <authorList>
            <person name="Nowell W R."/>
        </authorList>
    </citation>
    <scope>NUCLEOTIDE SEQUENCE</scope>
</reference>
<organism evidence="2 3">
    <name type="scientific">Rotaria socialis</name>
    <dbReference type="NCBI Taxonomy" id="392032"/>
    <lineage>
        <taxon>Eukaryota</taxon>
        <taxon>Metazoa</taxon>
        <taxon>Spiralia</taxon>
        <taxon>Gnathifera</taxon>
        <taxon>Rotifera</taxon>
        <taxon>Eurotatoria</taxon>
        <taxon>Bdelloidea</taxon>
        <taxon>Philodinida</taxon>
        <taxon>Philodinidae</taxon>
        <taxon>Rotaria</taxon>
    </lineage>
</organism>
<evidence type="ECO:0000313" key="2">
    <source>
        <dbReference type="EMBL" id="CAF4878567.1"/>
    </source>
</evidence>
<evidence type="ECO:0000313" key="1">
    <source>
        <dbReference type="EMBL" id="CAF3661183.1"/>
    </source>
</evidence>